<name>A0ABT9TPS1_PAENI</name>
<organism evidence="2 3">
    <name type="scientific">Paenarthrobacter nicotinovorans</name>
    <name type="common">Arthrobacter nicotinovorans</name>
    <dbReference type="NCBI Taxonomy" id="29320"/>
    <lineage>
        <taxon>Bacteria</taxon>
        <taxon>Bacillati</taxon>
        <taxon>Actinomycetota</taxon>
        <taxon>Actinomycetes</taxon>
        <taxon>Micrococcales</taxon>
        <taxon>Micrococcaceae</taxon>
        <taxon>Paenarthrobacter</taxon>
    </lineage>
</organism>
<feature type="transmembrane region" description="Helical" evidence="1">
    <location>
        <begin position="26"/>
        <end position="46"/>
    </location>
</feature>
<comment type="caution">
    <text evidence="2">The sequence shown here is derived from an EMBL/GenBank/DDBJ whole genome shotgun (WGS) entry which is preliminary data.</text>
</comment>
<feature type="transmembrane region" description="Helical" evidence="1">
    <location>
        <begin position="104"/>
        <end position="129"/>
    </location>
</feature>
<keyword evidence="1" id="KW-0472">Membrane</keyword>
<sequence>MTEPSVNLQAASEPAPATASRPARDFLWLVVPAASGIVVGLLWWLLAPGGLNLVSGNPELSNPDNPESWLPRDLILAALMLVSGCAAGLMLDGKLEGASASRRLVLALLGGAAGALLAWLTGLLAAQLWGPPANPALGPGYGFTLRSYAVLLLWTGATAFVTFVLSLFGVLSKKPVK</sequence>
<evidence type="ECO:0008006" key="4">
    <source>
        <dbReference type="Google" id="ProtNLM"/>
    </source>
</evidence>
<dbReference type="GeneID" id="84017799"/>
<keyword evidence="1" id="KW-0812">Transmembrane</keyword>
<protein>
    <recommendedName>
        <fullName evidence="4">ABC transporter permease</fullName>
    </recommendedName>
</protein>
<evidence type="ECO:0000313" key="3">
    <source>
        <dbReference type="Proteomes" id="UP001244563"/>
    </source>
</evidence>
<reference evidence="2 3" key="1">
    <citation type="submission" date="2023-07" db="EMBL/GenBank/DDBJ databases">
        <title>Sorghum-associated microbial communities from plants grown in Nebraska, USA.</title>
        <authorList>
            <person name="Schachtman D."/>
        </authorList>
    </citation>
    <scope>NUCLEOTIDE SEQUENCE [LARGE SCALE GENOMIC DNA]</scope>
    <source>
        <strain evidence="2 3">CC523</strain>
    </source>
</reference>
<dbReference type="Proteomes" id="UP001244563">
    <property type="component" value="Unassembled WGS sequence"/>
</dbReference>
<feature type="transmembrane region" description="Helical" evidence="1">
    <location>
        <begin position="149"/>
        <end position="171"/>
    </location>
</feature>
<evidence type="ECO:0000313" key="2">
    <source>
        <dbReference type="EMBL" id="MDQ0103668.1"/>
    </source>
</evidence>
<accession>A0ABT9TPS1</accession>
<dbReference type="RefSeq" id="WP_018779307.1">
    <property type="nucleotide sequence ID" value="NZ_BDDW01000013.1"/>
</dbReference>
<evidence type="ECO:0000256" key="1">
    <source>
        <dbReference type="SAM" id="Phobius"/>
    </source>
</evidence>
<feature type="transmembrane region" description="Helical" evidence="1">
    <location>
        <begin position="74"/>
        <end position="92"/>
    </location>
</feature>
<gene>
    <name evidence="2" type="ORF">J2T10_003333</name>
</gene>
<dbReference type="EMBL" id="JAUSSW010000010">
    <property type="protein sequence ID" value="MDQ0103668.1"/>
    <property type="molecule type" value="Genomic_DNA"/>
</dbReference>
<keyword evidence="3" id="KW-1185">Reference proteome</keyword>
<proteinExistence type="predicted"/>
<keyword evidence="1" id="KW-1133">Transmembrane helix</keyword>